<dbReference type="EMBL" id="JAXIOK010000022">
    <property type="protein sequence ID" value="KAK4744385.1"/>
    <property type="molecule type" value="Genomic_DNA"/>
</dbReference>
<proteinExistence type="inferred from homology"/>
<dbReference type="InterPro" id="IPR036390">
    <property type="entry name" value="WH_DNA-bd_sf"/>
</dbReference>
<evidence type="ECO:0000313" key="4">
    <source>
        <dbReference type="EMBL" id="KAK4744385.1"/>
    </source>
</evidence>
<dbReference type="Proteomes" id="UP001345219">
    <property type="component" value="Chromosome 9"/>
</dbReference>
<name>A0AAN7JID4_9MYRT</name>
<dbReference type="SUPFAM" id="SSF46785">
    <property type="entry name" value="Winged helix' DNA-binding domain"/>
    <property type="match status" value="1"/>
</dbReference>
<dbReference type="Pfam" id="PF08375">
    <property type="entry name" value="Rpn3_C"/>
    <property type="match status" value="1"/>
</dbReference>
<dbReference type="Gene3D" id="1.25.40.570">
    <property type="match status" value="1"/>
</dbReference>
<gene>
    <name evidence="4" type="ORF">SAY87_010697</name>
</gene>
<reference evidence="4 5" key="1">
    <citation type="journal article" date="2023" name="Hortic Res">
        <title>Pangenome of water caltrop reveals structural variations and asymmetric subgenome divergence after allopolyploidization.</title>
        <authorList>
            <person name="Zhang X."/>
            <person name="Chen Y."/>
            <person name="Wang L."/>
            <person name="Yuan Y."/>
            <person name="Fang M."/>
            <person name="Shi L."/>
            <person name="Lu R."/>
            <person name="Comes H.P."/>
            <person name="Ma Y."/>
            <person name="Chen Y."/>
            <person name="Huang G."/>
            <person name="Zhou Y."/>
            <person name="Zheng Z."/>
            <person name="Qiu Y."/>
        </authorList>
    </citation>
    <scope>NUCLEOTIDE SEQUENCE [LARGE SCALE GENOMIC DNA]</scope>
    <source>
        <tissue evidence="4">Roots</tissue>
    </source>
</reference>
<feature type="domain" description="PCI" evidence="3">
    <location>
        <begin position="215"/>
        <end position="406"/>
    </location>
</feature>
<dbReference type="GO" id="GO:0042176">
    <property type="term" value="P:regulation of protein catabolic process"/>
    <property type="evidence" value="ECO:0007669"/>
    <property type="project" value="InterPro"/>
</dbReference>
<evidence type="ECO:0000259" key="3">
    <source>
        <dbReference type="PROSITE" id="PS50250"/>
    </source>
</evidence>
<comment type="similarity">
    <text evidence="1">Belongs to the proteasome subunit S3 family.</text>
</comment>
<dbReference type="PROSITE" id="PS50250">
    <property type="entry name" value="PCI"/>
    <property type="match status" value="1"/>
</dbReference>
<dbReference type="InterPro" id="IPR057985">
    <property type="entry name" value="TPR_PSMD3_N"/>
</dbReference>
<dbReference type="InterPro" id="IPR013586">
    <property type="entry name" value="PSMD3_C"/>
</dbReference>
<dbReference type="InterPro" id="IPR050756">
    <property type="entry name" value="CSN3"/>
</dbReference>
<accession>A0AAN7JID4</accession>
<dbReference type="GO" id="GO:0008541">
    <property type="term" value="C:proteasome regulatory particle, lid subcomplex"/>
    <property type="evidence" value="ECO:0007669"/>
    <property type="project" value="TreeGrafter"/>
</dbReference>
<dbReference type="InterPro" id="IPR000717">
    <property type="entry name" value="PCI_dom"/>
</dbReference>
<organism evidence="4 5">
    <name type="scientific">Trapa incisa</name>
    <dbReference type="NCBI Taxonomy" id="236973"/>
    <lineage>
        <taxon>Eukaryota</taxon>
        <taxon>Viridiplantae</taxon>
        <taxon>Streptophyta</taxon>
        <taxon>Embryophyta</taxon>
        <taxon>Tracheophyta</taxon>
        <taxon>Spermatophyta</taxon>
        <taxon>Magnoliopsida</taxon>
        <taxon>eudicotyledons</taxon>
        <taxon>Gunneridae</taxon>
        <taxon>Pentapetalae</taxon>
        <taxon>rosids</taxon>
        <taxon>malvids</taxon>
        <taxon>Myrtales</taxon>
        <taxon>Lythraceae</taxon>
        <taxon>Trapa</taxon>
    </lineage>
</organism>
<dbReference type="PANTHER" id="PTHR10758">
    <property type="entry name" value="26S PROTEASOME NON-ATPASE REGULATORY SUBUNIT 3/COP9 SIGNALOSOME COMPLEX SUBUNIT 3"/>
    <property type="match status" value="1"/>
</dbReference>
<protein>
    <recommendedName>
        <fullName evidence="3">PCI domain-containing protein</fullName>
    </recommendedName>
</protein>
<dbReference type="PANTHER" id="PTHR10758:SF19">
    <property type="entry name" value="26S PROTEASOME NON-ATPASE REGULATORY SUBUNIT 3-RELATED"/>
    <property type="match status" value="1"/>
</dbReference>
<dbReference type="SMART" id="SM00088">
    <property type="entry name" value="PINT"/>
    <property type="match status" value="1"/>
</dbReference>
<sequence length="469" mass="53275">MEKETTIFPFKNDPDLDPVYQSLNRITVILIAGCEKDDDSQISLALRLTAKLRRWLIESIVHDFSNYVLGSFPDPDSPELNVGIFSIEGRHDAINYLLEVKVFCQLLMVMALLNEGKGKYEYALKVAFASVVLLQYQERRTLDLMSTRLFFYFSYSAELVGKHGDARILLMDMYDIAIGRGVVVWQEVILHLLVRSYLLDNQFCQAEILLSQISKFQSSSNRQICCYHFYLGKIQTVQLKYPAARAALQTALLRAPDVAHGFRIQCTKWFTLACLLLGEIPKRGIFYQKGMVNALRPYLQLANAVRISDLELLRTTTERFKDRFKADQTSNVIMRLQHSAIRAGLRSINLSYSRISLAEIAIKLKIKSPDPVVDMENILAKAIRNGVVHAKLDHSRGLIVSKESEGIYSSNDPQIAFSSRIAFCFGIHSKAVRAIVPVNRGEKDCITLSKVTEEELEDLIADYEFDNLL</sequence>
<evidence type="ECO:0000256" key="1">
    <source>
        <dbReference type="ARBA" id="ARBA00007912"/>
    </source>
</evidence>
<evidence type="ECO:0000256" key="2">
    <source>
        <dbReference type="ARBA" id="ARBA00022942"/>
    </source>
</evidence>
<dbReference type="AlphaFoldDB" id="A0AAN7JID4"/>
<evidence type="ECO:0000313" key="5">
    <source>
        <dbReference type="Proteomes" id="UP001345219"/>
    </source>
</evidence>
<keyword evidence="2" id="KW-0647">Proteasome</keyword>
<comment type="caution">
    <text evidence="4">The sequence shown here is derived from an EMBL/GenBank/DDBJ whole genome shotgun (WGS) entry which is preliminary data.</text>
</comment>
<dbReference type="GO" id="GO:0030234">
    <property type="term" value="F:enzyme regulator activity"/>
    <property type="evidence" value="ECO:0007669"/>
    <property type="project" value="InterPro"/>
</dbReference>
<dbReference type="SMART" id="SM00753">
    <property type="entry name" value="PAM"/>
    <property type="match status" value="1"/>
</dbReference>
<dbReference type="Pfam" id="PF25573">
    <property type="entry name" value="TPR_PSMD3_N"/>
    <property type="match status" value="1"/>
</dbReference>
<dbReference type="Pfam" id="PF01399">
    <property type="entry name" value="PCI"/>
    <property type="match status" value="1"/>
</dbReference>
<keyword evidence="5" id="KW-1185">Reference proteome</keyword>
<dbReference type="GO" id="GO:0006511">
    <property type="term" value="P:ubiquitin-dependent protein catabolic process"/>
    <property type="evidence" value="ECO:0007669"/>
    <property type="project" value="TreeGrafter"/>
</dbReference>